<proteinExistence type="predicted"/>
<accession>A0ABQ7GCI0</accession>
<dbReference type="EMBL" id="MU069881">
    <property type="protein sequence ID" value="KAF5832320.1"/>
    <property type="molecule type" value="Genomic_DNA"/>
</dbReference>
<evidence type="ECO:0000313" key="2">
    <source>
        <dbReference type="Proteomes" id="UP000815325"/>
    </source>
</evidence>
<sequence length="46" mass="5113">MSIGDPLQRDPRRGPGACVHESIGTRPFCLQRCVRILSRASMRKCG</sequence>
<reference evidence="1" key="1">
    <citation type="submission" date="2017-08" db="EMBL/GenBank/DDBJ databases">
        <authorList>
            <person name="Polle J.E."/>
            <person name="Barry K."/>
            <person name="Cushman J."/>
            <person name="Schmutz J."/>
            <person name="Tran D."/>
            <person name="Hathwaick L.T."/>
            <person name="Yim W.C."/>
            <person name="Jenkins J."/>
            <person name="Mckie-Krisberg Z.M."/>
            <person name="Prochnik S."/>
            <person name="Lindquist E."/>
            <person name="Dockter R.B."/>
            <person name="Adam C."/>
            <person name="Molina H."/>
            <person name="Bunkerborg J."/>
            <person name="Jin E."/>
            <person name="Buchheim M."/>
            <person name="Magnuson J."/>
        </authorList>
    </citation>
    <scope>NUCLEOTIDE SEQUENCE</scope>
    <source>
        <strain evidence="1">CCAP 19/18</strain>
    </source>
</reference>
<keyword evidence="2" id="KW-1185">Reference proteome</keyword>
<dbReference type="Proteomes" id="UP000815325">
    <property type="component" value="Unassembled WGS sequence"/>
</dbReference>
<evidence type="ECO:0000313" key="1">
    <source>
        <dbReference type="EMBL" id="KAF5832320.1"/>
    </source>
</evidence>
<gene>
    <name evidence="1" type="ORF">DUNSADRAFT_11796</name>
</gene>
<name>A0ABQ7GCI0_DUNSA</name>
<comment type="caution">
    <text evidence="1">The sequence shown here is derived from an EMBL/GenBank/DDBJ whole genome shotgun (WGS) entry which is preliminary data.</text>
</comment>
<protein>
    <submittedName>
        <fullName evidence="1">Uncharacterized protein</fullName>
    </submittedName>
</protein>
<organism evidence="1 2">
    <name type="scientific">Dunaliella salina</name>
    <name type="common">Green alga</name>
    <name type="synonym">Protococcus salinus</name>
    <dbReference type="NCBI Taxonomy" id="3046"/>
    <lineage>
        <taxon>Eukaryota</taxon>
        <taxon>Viridiplantae</taxon>
        <taxon>Chlorophyta</taxon>
        <taxon>core chlorophytes</taxon>
        <taxon>Chlorophyceae</taxon>
        <taxon>CS clade</taxon>
        <taxon>Chlamydomonadales</taxon>
        <taxon>Dunaliellaceae</taxon>
        <taxon>Dunaliella</taxon>
    </lineage>
</organism>